<dbReference type="EMBL" id="BPLR01000370">
    <property type="protein sequence ID" value="GIY94252.1"/>
    <property type="molecule type" value="Genomic_DNA"/>
</dbReference>
<keyword evidence="2" id="KW-1185">Reference proteome</keyword>
<evidence type="ECO:0000313" key="2">
    <source>
        <dbReference type="Proteomes" id="UP001054945"/>
    </source>
</evidence>
<organism evidence="1 2">
    <name type="scientific">Caerostris extrusa</name>
    <name type="common">Bark spider</name>
    <name type="synonym">Caerostris bankana</name>
    <dbReference type="NCBI Taxonomy" id="172846"/>
    <lineage>
        <taxon>Eukaryota</taxon>
        <taxon>Metazoa</taxon>
        <taxon>Ecdysozoa</taxon>
        <taxon>Arthropoda</taxon>
        <taxon>Chelicerata</taxon>
        <taxon>Arachnida</taxon>
        <taxon>Araneae</taxon>
        <taxon>Araneomorphae</taxon>
        <taxon>Entelegynae</taxon>
        <taxon>Araneoidea</taxon>
        <taxon>Araneidae</taxon>
        <taxon>Caerostris</taxon>
    </lineage>
</organism>
<dbReference type="Proteomes" id="UP001054945">
    <property type="component" value="Unassembled WGS sequence"/>
</dbReference>
<proteinExistence type="predicted"/>
<name>A0AAV4XGH1_CAEEX</name>
<protein>
    <submittedName>
        <fullName evidence="1">Uncharacterized protein</fullName>
    </submittedName>
</protein>
<evidence type="ECO:0000313" key="1">
    <source>
        <dbReference type="EMBL" id="GIY94252.1"/>
    </source>
</evidence>
<gene>
    <name evidence="1" type="ORF">CEXT_99291</name>
</gene>
<dbReference type="AlphaFoldDB" id="A0AAV4XGH1"/>
<reference evidence="1 2" key="1">
    <citation type="submission" date="2021-06" db="EMBL/GenBank/DDBJ databases">
        <title>Caerostris extrusa draft genome.</title>
        <authorList>
            <person name="Kono N."/>
            <person name="Arakawa K."/>
        </authorList>
    </citation>
    <scope>NUCLEOTIDE SEQUENCE [LARGE SCALE GENOMIC DNA]</scope>
</reference>
<comment type="caution">
    <text evidence="1">The sequence shown here is derived from an EMBL/GenBank/DDBJ whole genome shotgun (WGS) entry which is preliminary data.</text>
</comment>
<sequence>MIGRTSKKKKKTSARALNHNLASLSPTPPFIFHLQGLQIARPGSLGTDAPIKIYLSTRHCASTLAALPPGSLPSGVGALLKEGFPFRGRGFLCGHEQHLDCKKEEHTLARARRQLLLTDSDTDRMP</sequence>
<accession>A0AAV4XGH1</accession>